<feature type="transmembrane region" description="Helical" evidence="1">
    <location>
        <begin position="6"/>
        <end position="24"/>
    </location>
</feature>
<protein>
    <submittedName>
        <fullName evidence="2">Uncharacterized protein</fullName>
    </submittedName>
</protein>
<keyword evidence="3" id="KW-1185">Reference proteome</keyword>
<keyword evidence="1" id="KW-1133">Transmembrane helix</keyword>
<evidence type="ECO:0000313" key="3">
    <source>
        <dbReference type="Proteomes" id="UP000660708"/>
    </source>
</evidence>
<name>A0A8I0MV19_9GAMM</name>
<accession>A0A8I0MV19</accession>
<keyword evidence="1" id="KW-0812">Transmembrane</keyword>
<dbReference type="RefSeq" id="WP_128731997.1">
    <property type="nucleotide sequence ID" value="NZ_AQHF01000020.1"/>
</dbReference>
<dbReference type="EMBL" id="AQHF01000020">
    <property type="protein sequence ID" value="MBE0345928.1"/>
    <property type="molecule type" value="Genomic_DNA"/>
</dbReference>
<organism evidence="2 3">
    <name type="scientific">Pseudoalteromonas peptidolytica F12-50-A1</name>
    <dbReference type="NCBI Taxonomy" id="1315280"/>
    <lineage>
        <taxon>Bacteria</taxon>
        <taxon>Pseudomonadati</taxon>
        <taxon>Pseudomonadota</taxon>
        <taxon>Gammaproteobacteria</taxon>
        <taxon>Alteromonadales</taxon>
        <taxon>Pseudoalteromonadaceae</taxon>
        <taxon>Pseudoalteromonas</taxon>
    </lineage>
</organism>
<comment type="caution">
    <text evidence="2">The sequence shown here is derived from an EMBL/GenBank/DDBJ whole genome shotgun (WGS) entry which is preliminary data.</text>
</comment>
<evidence type="ECO:0000313" key="2">
    <source>
        <dbReference type="EMBL" id="MBE0345928.1"/>
    </source>
</evidence>
<keyword evidence="1" id="KW-0472">Membrane</keyword>
<reference evidence="2 3" key="1">
    <citation type="submission" date="2015-06" db="EMBL/GenBank/DDBJ databases">
        <title>Genome sequence of Pseudoalteromonas peptidolytica.</title>
        <authorList>
            <person name="Xie B.-B."/>
            <person name="Rong J.-C."/>
            <person name="Qin Q.-L."/>
            <person name="Zhang Y.-Z."/>
        </authorList>
    </citation>
    <scope>NUCLEOTIDE SEQUENCE [LARGE SCALE GENOMIC DNA]</scope>
    <source>
        <strain evidence="2 3">F12-50-A1</strain>
    </source>
</reference>
<gene>
    <name evidence="2" type="ORF">PPEP_a0912</name>
</gene>
<dbReference type="Proteomes" id="UP000660708">
    <property type="component" value="Unassembled WGS sequence"/>
</dbReference>
<sequence>MLGGILLNVLVTLLIVTSLAWTLFHWKVVLLGVQKIAVIAFISWVEQRGGLSFLSTLYY</sequence>
<dbReference type="AlphaFoldDB" id="A0A8I0MV19"/>
<evidence type="ECO:0000256" key="1">
    <source>
        <dbReference type="SAM" id="Phobius"/>
    </source>
</evidence>
<proteinExistence type="predicted"/>